<dbReference type="STRING" id="888743.HMPREF9141_0201"/>
<dbReference type="InterPro" id="IPR032812">
    <property type="entry name" value="SbsA_Ig"/>
</dbReference>
<keyword evidence="1" id="KW-0732">Signal</keyword>
<accession>F0F3N5</accession>
<keyword evidence="2" id="KW-0175">Coiled coil</keyword>
<protein>
    <recommendedName>
        <fullName evidence="5">SbsA Ig-like domain-containing protein</fullName>
    </recommendedName>
</protein>
<reference evidence="6 7" key="1">
    <citation type="submission" date="2011-01" db="EMBL/GenBank/DDBJ databases">
        <authorList>
            <person name="Muzny D."/>
            <person name="Qin X."/>
            <person name="Deng J."/>
            <person name="Jiang H."/>
            <person name="Liu Y."/>
            <person name="Qu J."/>
            <person name="Song X.-Z."/>
            <person name="Zhang L."/>
            <person name="Thornton R."/>
            <person name="Coyle M."/>
            <person name="Francisco L."/>
            <person name="Jackson L."/>
            <person name="Javaid M."/>
            <person name="Korchina V."/>
            <person name="Kovar C."/>
            <person name="Mata R."/>
            <person name="Mathew T."/>
            <person name="Ngo R."/>
            <person name="Nguyen L."/>
            <person name="Nguyen N."/>
            <person name="Okwuonu G."/>
            <person name="Ongeri F."/>
            <person name="Pham C."/>
            <person name="Simmons D."/>
            <person name="Wilczek-Boney K."/>
            <person name="Hale W."/>
            <person name="Jakkamsetti A."/>
            <person name="Pham P."/>
            <person name="Ruth R."/>
            <person name="San Lucas F."/>
            <person name="Warren J."/>
            <person name="Zhang J."/>
            <person name="Zhao Z."/>
            <person name="Zhou C."/>
            <person name="Zhu D."/>
            <person name="Lee S."/>
            <person name="Bess C."/>
            <person name="Blankenburg K."/>
            <person name="Forbes L."/>
            <person name="Fu Q."/>
            <person name="Gubbala S."/>
            <person name="Hirani K."/>
            <person name="Jayaseelan J.C."/>
            <person name="Lara F."/>
            <person name="Munidasa M."/>
            <person name="Palculict T."/>
            <person name="Patil S."/>
            <person name="Pu L.-L."/>
            <person name="Saada N."/>
            <person name="Tang L."/>
            <person name="Weissenberger G."/>
            <person name="Zhu Y."/>
            <person name="Hemphill L."/>
            <person name="Shang Y."/>
            <person name="Youmans B."/>
            <person name="Ayvaz T."/>
            <person name="Ross M."/>
            <person name="Santibanez J."/>
            <person name="Aqrawi P."/>
            <person name="Gross S."/>
            <person name="Joshi V."/>
            <person name="Fowler G."/>
            <person name="Nazareth L."/>
            <person name="Reid J."/>
            <person name="Worley K."/>
            <person name="Petrosino J."/>
            <person name="Highlander S."/>
            <person name="Gibbs R."/>
        </authorList>
    </citation>
    <scope>NUCLEOTIDE SEQUENCE [LARGE SCALE GENOMIC DNA]</scope>
    <source>
        <strain evidence="6 7">DSM 16608</strain>
    </source>
</reference>
<feature type="domain" description="SbsA Ig-like" evidence="5">
    <location>
        <begin position="85"/>
        <end position="184"/>
    </location>
</feature>
<feature type="transmembrane region" description="Helical" evidence="4">
    <location>
        <begin position="51"/>
        <end position="71"/>
    </location>
</feature>
<evidence type="ECO:0000256" key="4">
    <source>
        <dbReference type="SAM" id="Phobius"/>
    </source>
</evidence>
<dbReference type="HOGENOM" id="CLU_014237_0_0_10"/>
<dbReference type="eggNOG" id="COG4704">
    <property type="taxonomic scope" value="Bacteria"/>
</dbReference>
<dbReference type="Gene3D" id="2.60.40.1220">
    <property type="match status" value="1"/>
</dbReference>
<gene>
    <name evidence="6" type="ORF">HMPREF9141_0201</name>
</gene>
<keyword evidence="4" id="KW-0812">Transmembrane</keyword>
<name>F0F3N5_9BACT</name>
<dbReference type="InterPro" id="IPR014755">
    <property type="entry name" value="Cu-Rt/internalin_Ig-like"/>
</dbReference>
<keyword evidence="4" id="KW-0472">Membrane</keyword>
<sequence>MENKIDKVNRKNSDMKKMKQRYCPEDRDGKEDFSARSSHALPVRISHCLSAVYRPTLVPFYLFTLLLFLLVSCAKMGQPDGGWYDETPPRVLGASPAERATDVNSRKVSIYFDEFIKLENASEKVVVSPPQLEAPEIKATGKQITVSLQDKLQPNTTYTIDFSDAISDNNEGNPLGNYTYSFSTGDHIDTLEVAGYVLDAENLEPIKGILVGLYSNQNDTAFLKQPMLRVSRTDSRGRFVIRGVAKGDYRIYALQDADGNYRYNQKSERIAFTPEVIMPSWKPDIRQDTLWTDTLHIKDIRQTPYTHFLPDDVVLNAFTATQTDRFFLKAERKEANHFTLFFSYGDADLPQIKGLNFNARDAFVTEPSLNQDTVTYWLRDTALVNQDTLRMQITYNTTDSMGGLVLKSDTLEVLSKIPYARRLKRRQEEYDKWKKKQEKARERGKSYETEMPAAPLEVKFDVPSQMDPDQNPTFEVSSPIEKTDTARIHLYEKIDTLWYRAKYQFGAEPGRPRSLKLISTWDPGHEYSLEVDSAAFTDIYGKVSKKYKQGIRIPSTDEYGTLVMTLQGMAGRNCLLQLLNESDRPVKEVDAKDGKATFHYVRPGSYYLRLIVDDNDNGRWDTGDYAALRQPEAVYYYPKVIECKAKRDVQGTWNPHLLPLFRQKPGAITKQKADTQRKAKSRNLERAAGLGIPLPAENVGPEKQKTKKRGHKDDGKTEADRQ</sequence>
<feature type="region of interest" description="Disordered" evidence="3">
    <location>
        <begin position="666"/>
        <end position="722"/>
    </location>
</feature>
<dbReference type="Pfam" id="PF13205">
    <property type="entry name" value="Big_5"/>
    <property type="match status" value="1"/>
</dbReference>
<evidence type="ECO:0000313" key="7">
    <source>
        <dbReference type="Proteomes" id="UP000005697"/>
    </source>
</evidence>
<feature type="compositionally biased region" description="Basic and acidic residues" evidence="3">
    <location>
        <begin position="711"/>
        <end position="722"/>
    </location>
</feature>
<proteinExistence type="predicted"/>
<feature type="region of interest" description="Disordered" evidence="3">
    <location>
        <begin position="1"/>
        <end position="30"/>
    </location>
</feature>
<dbReference type="RefSeq" id="WP_007367743.1">
    <property type="nucleotide sequence ID" value="NZ_GL872283.1"/>
</dbReference>
<keyword evidence="4" id="KW-1133">Transmembrane helix</keyword>
<keyword evidence="7" id="KW-1185">Reference proteome</keyword>
<evidence type="ECO:0000259" key="5">
    <source>
        <dbReference type="Pfam" id="PF13205"/>
    </source>
</evidence>
<dbReference type="SUPFAM" id="SSF49478">
    <property type="entry name" value="Cna protein B-type domain"/>
    <property type="match status" value="1"/>
</dbReference>
<evidence type="ECO:0000256" key="3">
    <source>
        <dbReference type="SAM" id="MobiDB-lite"/>
    </source>
</evidence>
<evidence type="ECO:0000313" key="6">
    <source>
        <dbReference type="EMBL" id="EGC21451.1"/>
    </source>
</evidence>
<dbReference type="EMBL" id="AEWX01000001">
    <property type="protein sequence ID" value="EGC21451.1"/>
    <property type="molecule type" value="Genomic_DNA"/>
</dbReference>
<evidence type="ECO:0000256" key="2">
    <source>
        <dbReference type="SAM" id="Coils"/>
    </source>
</evidence>
<feature type="compositionally biased region" description="Basic and acidic residues" evidence="3">
    <location>
        <begin position="671"/>
        <end position="685"/>
    </location>
</feature>
<evidence type="ECO:0000256" key="1">
    <source>
        <dbReference type="ARBA" id="ARBA00022729"/>
    </source>
</evidence>
<organism evidence="6 7">
    <name type="scientific">Prevotella multiformis DSM 16608</name>
    <dbReference type="NCBI Taxonomy" id="888743"/>
    <lineage>
        <taxon>Bacteria</taxon>
        <taxon>Pseudomonadati</taxon>
        <taxon>Bacteroidota</taxon>
        <taxon>Bacteroidia</taxon>
        <taxon>Bacteroidales</taxon>
        <taxon>Prevotellaceae</taxon>
        <taxon>Prevotella</taxon>
    </lineage>
</organism>
<comment type="caution">
    <text evidence="6">The sequence shown here is derived from an EMBL/GenBank/DDBJ whole genome shotgun (WGS) entry which is preliminary data.</text>
</comment>
<dbReference type="AlphaFoldDB" id="F0F3N5"/>
<dbReference type="Proteomes" id="UP000005697">
    <property type="component" value="Unassembled WGS sequence"/>
</dbReference>
<feature type="coiled-coil region" evidence="2">
    <location>
        <begin position="423"/>
        <end position="450"/>
    </location>
</feature>